<evidence type="ECO:0000313" key="2">
    <source>
        <dbReference type="EnsemblPlants" id="AET5Gv21199600.6"/>
    </source>
</evidence>
<dbReference type="Gramene" id="AET5Gv21199600.6">
    <property type="protein sequence ID" value="AET5Gv21199600.6"/>
    <property type="gene ID" value="AET5Gv21199600"/>
</dbReference>
<dbReference type="Proteomes" id="UP000015105">
    <property type="component" value="Chromosome 5D"/>
</dbReference>
<dbReference type="InterPro" id="IPR044997">
    <property type="entry name" value="F-box_plant"/>
</dbReference>
<name>A0A453MIQ7_AEGTS</name>
<dbReference type="PANTHER" id="PTHR32153">
    <property type="entry name" value="OJ000223_09.16 PROTEIN"/>
    <property type="match status" value="1"/>
</dbReference>
<dbReference type="AlphaFoldDB" id="A0A453MIQ7"/>
<reference evidence="2" key="3">
    <citation type="journal article" date="2017" name="Nature">
        <title>Genome sequence of the progenitor of the wheat D genome Aegilops tauschii.</title>
        <authorList>
            <person name="Luo M.C."/>
            <person name="Gu Y.Q."/>
            <person name="Puiu D."/>
            <person name="Wang H."/>
            <person name="Twardziok S.O."/>
            <person name="Deal K.R."/>
            <person name="Huo N."/>
            <person name="Zhu T."/>
            <person name="Wang L."/>
            <person name="Wang Y."/>
            <person name="McGuire P.E."/>
            <person name="Liu S."/>
            <person name="Long H."/>
            <person name="Ramasamy R.K."/>
            <person name="Rodriguez J.C."/>
            <person name="Van S.L."/>
            <person name="Yuan L."/>
            <person name="Wang Z."/>
            <person name="Xia Z."/>
            <person name="Xiao L."/>
            <person name="Anderson O.D."/>
            <person name="Ouyang S."/>
            <person name="Liang Y."/>
            <person name="Zimin A.V."/>
            <person name="Pertea G."/>
            <person name="Qi P."/>
            <person name="Bennetzen J.L."/>
            <person name="Dai X."/>
            <person name="Dawson M.W."/>
            <person name="Muller H.G."/>
            <person name="Kugler K."/>
            <person name="Rivarola-Duarte L."/>
            <person name="Spannagl M."/>
            <person name="Mayer K.F.X."/>
            <person name="Lu F.H."/>
            <person name="Bevan M.W."/>
            <person name="Leroy P."/>
            <person name="Li P."/>
            <person name="You F.M."/>
            <person name="Sun Q."/>
            <person name="Liu Z."/>
            <person name="Lyons E."/>
            <person name="Wicker T."/>
            <person name="Salzberg S.L."/>
            <person name="Devos K.M."/>
            <person name="Dvorak J."/>
        </authorList>
    </citation>
    <scope>NUCLEOTIDE SEQUENCE [LARGE SCALE GENOMIC DNA]</scope>
    <source>
        <strain evidence="2">cv. AL8/78</strain>
    </source>
</reference>
<evidence type="ECO:0000313" key="3">
    <source>
        <dbReference type="Proteomes" id="UP000015105"/>
    </source>
</evidence>
<reference evidence="2" key="4">
    <citation type="submission" date="2019-03" db="UniProtKB">
        <authorList>
            <consortium name="EnsemblPlants"/>
        </authorList>
    </citation>
    <scope>IDENTIFICATION</scope>
</reference>
<reference evidence="3" key="2">
    <citation type="journal article" date="2017" name="Nat. Plants">
        <title>The Aegilops tauschii genome reveals multiple impacts of transposons.</title>
        <authorList>
            <person name="Zhao G."/>
            <person name="Zou C."/>
            <person name="Li K."/>
            <person name="Wang K."/>
            <person name="Li T."/>
            <person name="Gao L."/>
            <person name="Zhang X."/>
            <person name="Wang H."/>
            <person name="Yang Z."/>
            <person name="Liu X."/>
            <person name="Jiang W."/>
            <person name="Mao L."/>
            <person name="Kong X."/>
            <person name="Jiao Y."/>
            <person name="Jia J."/>
        </authorList>
    </citation>
    <scope>NUCLEOTIDE SEQUENCE [LARGE SCALE GENOMIC DNA]</scope>
    <source>
        <strain evidence="3">cv. AL8/78</strain>
    </source>
</reference>
<protein>
    <submittedName>
        <fullName evidence="2">Uncharacterized protein</fullName>
    </submittedName>
</protein>
<sequence length="80" mass="9184">NTYHLFFVTNFSCLFVFLFLMQIWIQPEHPKQLTAIFRNLSNASLSGIFPECDLSWTLFILEAAPALQKFGVSLLLVPSF</sequence>
<keyword evidence="3" id="KW-1185">Reference proteome</keyword>
<keyword evidence="1" id="KW-1133">Transmembrane helix</keyword>
<dbReference type="EnsemblPlants" id="AET5Gv21199600.6">
    <property type="protein sequence ID" value="AET5Gv21199600.6"/>
    <property type="gene ID" value="AET5Gv21199600"/>
</dbReference>
<reference evidence="3" key="1">
    <citation type="journal article" date="2014" name="Science">
        <title>Ancient hybridizations among the ancestral genomes of bread wheat.</title>
        <authorList>
            <consortium name="International Wheat Genome Sequencing Consortium,"/>
            <person name="Marcussen T."/>
            <person name="Sandve S.R."/>
            <person name="Heier L."/>
            <person name="Spannagl M."/>
            <person name="Pfeifer M."/>
            <person name="Jakobsen K.S."/>
            <person name="Wulff B.B."/>
            <person name="Steuernagel B."/>
            <person name="Mayer K.F."/>
            <person name="Olsen O.A."/>
        </authorList>
    </citation>
    <scope>NUCLEOTIDE SEQUENCE [LARGE SCALE GENOMIC DNA]</scope>
    <source>
        <strain evidence="3">cv. AL8/78</strain>
    </source>
</reference>
<proteinExistence type="predicted"/>
<reference evidence="2" key="5">
    <citation type="journal article" date="2021" name="G3 (Bethesda)">
        <title>Aegilops tauschii genome assembly Aet v5.0 features greater sequence contiguity and improved annotation.</title>
        <authorList>
            <person name="Wang L."/>
            <person name="Zhu T."/>
            <person name="Rodriguez J.C."/>
            <person name="Deal K.R."/>
            <person name="Dubcovsky J."/>
            <person name="McGuire P.E."/>
            <person name="Lux T."/>
            <person name="Spannagl M."/>
            <person name="Mayer K.F.X."/>
            <person name="Baldrich P."/>
            <person name="Meyers B.C."/>
            <person name="Huo N."/>
            <person name="Gu Y.Q."/>
            <person name="Zhou H."/>
            <person name="Devos K.M."/>
            <person name="Bennetzen J.L."/>
            <person name="Unver T."/>
            <person name="Budak H."/>
            <person name="Gulick P.J."/>
            <person name="Galiba G."/>
            <person name="Kalapos B."/>
            <person name="Nelson D.R."/>
            <person name="Li P."/>
            <person name="You F.M."/>
            <person name="Luo M.C."/>
            <person name="Dvorak J."/>
        </authorList>
    </citation>
    <scope>NUCLEOTIDE SEQUENCE [LARGE SCALE GENOMIC DNA]</scope>
    <source>
        <strain evidence="2">cv. AL8/78</strain>
    </source>
</reference>
<feature type="transmembrane region" description="Helical" evidence="1">
    <location>
        <begin position="6"/>
        <end position="25"/>
    </location>
</feature>
<accession>A0A453MIQ7</accession>
<keyword evidence="1" id="KW-0812">Transmembrane</keyword>
<keyword evidence="1" id="KW-0472">Membrane</keyword>
<evidence type="ECO:0000256" key="1">
    <source>
        <dbReference type="SAM" id="Phobius"/>
    </source>
</evidence>
<organism evidence="2 3">
    <name type="scientific">Aegilops tauschii subsp. strangulata</name>
    <name type="common">Goatgrass</name>
    <dbReference type="NCBI Taxonomy" id="200361"/>
    <lineage>
        <taxon>Eukaryota</taxon>
        <taxon>Viridiplantae</taxon>
        <taxon>Streptophyta</taxon>
        <taxon>Embryophyta</taxon>
        <taxon>Tracheophyta</taxon>
        <taxon>Spermatophyta</taxon>
        <taxon>Magnoliopsida</taxon>
        <taxon>Liliopsida</taxon>
        <taxon>Poales</taxon>
        <taxon>Poaceae</taxon>
        <taxon>BOP clade</taxon>
        <taxon>Pooideae</taxon>
        <taxon>Triticodae</taxon>
        <taxon>Triticeae</taxon>
        <taxon>Triticinae</taxon>
        <taxon>Aegilops</taxon>
    </lineage>
</organism>